<gene>
    <name evidence="2" type="ORF">A6A05_17095</name>
</gene>
<keyword evidence="3" id="KW-1185">Reference proteome</keyword>
<dbReference type="Pfam" id="PF13472">
    <property type="entry name" value="Lipase_GDSL_2"/>
    <property type="match status" value="1"/>
</dbReference>
<dbReference type="InterPro" id="IPR036514">
    <property type="entry name" value="SGNH_hydro_sf"/>
</dbReference>
<organism evidence="2 3">
    <name type="scientific">Magnetospirillum moscoviense</name>
    <dbReference type="NCBI Taxonomy" id="1437059"/>
    <lineage>
        <taxon>Bacteria</taxon>
        <taxon>Pseudomonadati</taxon>
        <taxon>Pseudomonadota</taxon>
        <taxon>Alphaproteobacteria</taxon>
        <taxon>Rhodospirillales</taxon>
        <taxon>Rhodospirillaceae</taxon>
        <taxon>Magnetospirillum</taxon>
    </lineage>
</organism>
<feature type="domain" description="SGNH hydrolase-type esterase" evidence="1">
    <location>
        <begin position="19"/>
        <end position="177"/>
    </location>
</feature>
<dbReference type="RefSeq" id="WP_068504313.1">
    <property type="nucleotide sequence ID" value="NZ_LWQU01000189.1"/>
</dbReference>
<protein>
    <submittedName>
        <fullName evidence="2">Arylesterase</fullName>
    </submittedName>
</protein>
<proteinExistence type="predicted"/>
<comment type="caution">
    <text evidence="2">The sequence shown here is derived from an EMBL/GenBank/DDBJ whole genome shotgun (WGS) entry which is preliminary data.</text>
</comment>
<evidence type="ECO:0000259" key="1">
    <source>
        <dbReference type="Pfam" id="PF13472"/>
    </source>
</evidence>
<dbReference type="PANTHER" id="PTHR30383">
    <property type="entry name" value="THIOESTERASE 1/PROTEASE 1/LYSOPHOSPHOLIPASE L1"/>
    <property type="match status" value="1"/>
</dbReference>
<evidence type="ECO:0000313" key="2">
    <source>
        <dbReference type="EMBL" id="OAN45121.1"/>
    </source>
</evidence>
<dbReference type="AlphaFoldDB" id="A0A178M8K9"/>
<dbReference type="STRING" id="1437059.A6A05_17095"/>
<dbReference type="SUPFAM" id="SSF52266">
    <property type="entry name" value="SGNH hydrolase"/>
    <property type="match status" value="1"/>
</dbReference>
<dbReference type="InterPro" id="IPR051532">
    <property type="entry name" value="Ester_Hydrolysis_Enzymes"/>
</dbReference>
<dbReference type="EMBL" id="LWQU01000189">
    <property type="protein sequence ID" value="OAN45121.1"/>
    <property type="molecule type" value="Genomic_DNA"/>
</dbReference>
<sequence>MTLLVNAGPAGAETLRLLALGDSLTAGYGLAADQGFAPQLERALRAQGLDVRVINGGVSGDTSAGGLARLDWALADKPHAAIVELGANDGLRGLEPARMQDNLDAIVGRLKSRGVKVLLAGMLAPPNLGREYGDAFLAAYRQVATRHGVPLYPFFLDGVAGQAKLNQKDGLHPTAEGVTVIVERIAPSVARLLKDDGGKR</sequence>
<accession>A0A178M8K9</accession>
<dbReference type="GO" id="GO:0004622">
    <property type="term" value="F:phosphatidylcholine lysophospholipase activity"/>
    <property type="evidence" value="ECO:0007669"/>
    <property type="project" value="TreeGrafter"/>
</dbReference>
<dbReference type="OrthoDB" id="9786188at2"/>
<dbReference type="Proteomes" id="UP000078543">
    <property type="component" value="Unassembled WGS sequence"/>
</dbReference>
<name>A0A178M8K9_9PROT</name>
<reference evidence="2 3" key="1">
    <citation type="submission" date="2016-04" db="EMBL/GenBank/DDBJ databases">
        <title>Draft genome sequence of freshwater magnetotactic bacteria Magnetospirillum marisnigri SP-1 and Magnetospirillum moscoviense BB-1.</title>
        <authorList>
            <person name="Koziaeva V."/>
            <person name="Dziuba M.V."/>
            <person name="Ivanov T.M."/>
            <person name="Kuznetsov B."/>
            <person name="Grouzdev D.S."/>
        </authorList>
    </citation>
    <scope>NUCLEOTIDE SEQUENCE [LARGE SCALE GENOMIC DNA]</scope>
    <source>
        <strain evidence="2 3">BB-1</strain>
    </source>
</reference>
<dbReference type="CDD" id="cd01822">
    <property type="entry name" value="Lysophospholipase_L1_like"/>
    <property type="match status" value="1"/>
</dbReference>
<evidence type="ECO:0000313" key="3">
    <source>
        <dbReference type="Proteomes" id="UP000078543"/>
    </source>
</evidence>
<dbReference type="InterPro" id="IPR013830">
    <property type="entry name" value="SGNH_hydro"/>
</dbReference>
<dbReference type="Gene3D" id="3.40.50.1110">
    <property type="entry name" value="SGNH hydrolase"/>
    <property type="match status" value="1"/>
</dbReference>
<dbReference type="PANTHER" id="PTHR30383:SF24">
    <property type="entry name" value="THIOESTERASE 1_PROTEASE 1_LYSOPHOSPHOLIPASE L1"/>
    <property type="match status" value="1"/>
</dbReference>